<evidence type="ECO:0000313" key="7">
    <source>
        <dbReference type="Proteomes" id="UP000251281"/>
    </source>
</evidence>
<sequence length="209" mass="23814">MEDTKQRILEKSLELFSTKGYDSVSVGEIAKAVGIKAPSLYNHFPSKQAIFDAIVESTAAHYEKDTGRIDIHVQNVKQDCPTFSHIPEQALADKVRQIFLYSLHDKQVSQFRRMMTLEQFRSPELAALFSERYVDRMIAYHAGIFRSLIAGGEIRDEDPDTLAWMYVSPVITLLGVCDRQPEREAESLAKLDAHVKLFFRTFNIEGGEK</sequence>
<dbReference type="Pfam" id="PF14246">
    <property type="entry name" value="TetR_C_7"/>
    <property type="match status" value="1"/>
</dbReference>
<dbReference type="EMBL" id="PRLD01000013">
    <property type="protein sequence ID" value="RAW56153.1"/>
    <property type="molecule type" value="Genomic_DNA"/>
</dbReference>
<reference evidence="6 7" key="1">
    <citation type="submission" date="2018-02" db="EMBL/GenBank/DDBJ databases">
        <title>Complete genome sequencing of Faecalibacterium prausnitzii strains isolated from the human gut.</title>
        <authorList>
            <person name="Fitzgerald B.C."/>
            <person name="Shkoporov A.N."/>
            <person name="Ross P.R."/>
            <person name="Hill C."/>
        </authorList>
    </citation>
    <scope>NUCLEOTIDE SEQUENCE [LARGE SCALE GENOMIC DNA]</scope>
    <source>
        <strain evidence="6 7">APC923/51-1</strain>
    </source>
</reference>
<dbReference type="Gene3D" id="1.10.357.10">
    <property type="entry name" value="Tetracycline Repressor, domain 2"/>
    <property type="match status" value="1"/>
</dbReference>
<dbReference type="InterPro" id="IPR036271">
    <property type="entry name" value="Tet_transcr_reg_TetR-rel_C_sf"/>
</dbReference>
<keyword evidence="2 4" id="KW-0238">DNA-binding</keyword>
<dbReference type="PRINTS" id="PR00455">
    <property type="entry name" value="HTHTETR"/>
</dbReference>
<dbReference type="InterPro" id="IPR039536">
    <property type="entry name" value="TetR_C_Proteobacteria"/>
</dbReference>
<dbReference type="InterPro" id="IPR009057">
    <property type="entry name" value="Homeodomain-like_sf"/>
</dbReference>
<gene>
    <name evidence="6" type="ORF">C4N24_11990</name>
</gene>
<dbReference type="AlphaFoldDB" id="A0A329U4J8"/>
<dbReference type="PROSITE" id="PS50977">
    <property type="entry name" value="HTH_TETR_2"/>
    <property type="match status" value="1"/>
</dbReference>
<dbReference type="SUPFAM" id="SSF46689">
    <property type="entry name" value="Homeodomain-like"/>
    <property type="match status" value="1"/>
</dbReference>
<dbReference type="InterPro" id="IPR001647">
    <property type="entry name" value="HTH_TetR"/>
</dbReference>
<keyword evidence="1" id="KW-0805">Transcription regulation</keyword>
<evidence type="ECO:0000313" key="6">
    <source>
        <dbReference type="EMBL" id="RAW56153.1"/>
    </source>
</evidence>
<proteinExistence type="predicted"/>
<evidence type="ECO:0000259" key="5">
    <source>
        <dbReference type="PROSITE" id="PS50977"/>
    </source>
</evidence>
<dbReference type="PANTHER" id="PTHR30055">
    <property type="entry name" value="HTH-TYPE TRANSCRIPTIONAL REGULATOR RUTR"/>
    <property type="match status" value="1"/>
</dbReference>
<name>A0A329U4J8_9FIRM</name>
<accession>A0A329U4J8</accession>
<dbReference type="SUPFAM" id="SSF48498">
    <property type="entry name" value="Tetracyclin repressor-like, C-terminal domain"/>
    <property type="match status" value="1"/>
</dbReference>
<dbReference type="Proteomes" id="UP000251281">
    <property type="component" value="Unassembled WGS sequence"/>
</dbReference>
<feature type="domain" description="HTH tetR-type" evidence="5">
    <location>
        <begin position="2"/>
        <end position="62"/>
    </location>
</feature>
<dbReference type="GO" id="GO:0003700">
    <property type="term" value="F:DNA-binding transcription factor activity"/>
    <property type="evidence" value="ECO:0007669"/>
    <property type="project" value="TreeGrafter"/>
</dbReference>
<evidence type="ECO:0000256" key="4">
    <source>
        <dbReference type="PROSITE-ProRule" id="PRU00335"/>
    </source>
</evidence>
<dbReference type="InterPro" id="IPR050109">
    <property type="entry name" value="HTH-type_TetR-like_transc_reg"/>
</dbReference>
<organism evidence="6 7">
    <name type="scientific">Faecalibacterium prausnitzii</name>
    <dbReference type="NCBI Taxonomy" id="853"/>
    <lineage>
        <taxon>Bacteria</taxon>
        <taxon>Bacillati</taxon>
        <taxon>Bacillota</taxon>
        <taxon>Clostridia</taxon>
        <taxon>Eubacteriales</taxon>
        <taxon>Oscillospiraceae</taxon>
        <taxon>Faecalibacterium</taxon>
    </lineage>
</organism>
<comment type="caution">
    <text evidence="6">The sequence shown here is derived from an EMBL/GenBank/DDBJ whole genome shotgun (WGS) entry which is preliminary data.</text>
</comment>
<evidence type="ECO:0000256" key="2">
    <source>
        <dbReference type="ARBA" id="ARBA00023125"/>
    </source>
</evidence>
<keyword evidence="3" id="KW-0804">Transcription</keyword>
<dbReference type="PANTHER" id="PTHR30055:SF234">
    <property type="entry name" value="HTH-TYPE TRANSCRIPTIONAL REGULATOR BETI"/>
    <property type="match status" value="1"/>
</dbReference>
<dbReference type="GO" id="GO:0000976">
    <property type="term" value="F:transcription cis-regulatory region binding"/>
    <property type="evidence" value="ECO:0007669"/>
    <property type="project" value="TreeGrafter"/>
</dbReference>
<dbReference type="Pfam" id="PF00440">
    <property type="entry name" value="TetR_N"/>
    <property type="match status" value="1"/>
</dbReference>
<protein>
    <submittedName>
        <fullName evidence="6">TetR/AcrR family transcriptional regulator</fullName>
    </submittedName>
</protein>
<evidence type="ECO:0000256" key="1">
    <source>
        <dbReference type="ARBA" id="ARBA00023015"/>
    </source>
</evidence>
<evidence type="ECO:0000256" key="3">
    <source>
        <dbReference type="ARBA" id="ARBA00023163"/>
    </source>
</evidence>
<dbReference type="RefSeq" id="WP_112091609.1">
    <property type="nucleotide sequence ID" value="NZ_PRLD01000013.1"/>
</dbReference>
<feature type="DNA-binding region" description="H-T-H motif" evidence="4">
    <location>
        <begin position="25"/>
        <end position="44"/>
    </location>
</feature>